<sequence length="490" mass="53124">MNTKTVKQWLKRVAAAIGIIVIGFTVWLWFIVNQLPVTLQPNQAKPIGVLFNNVRVLSMVDESSVSPGMQAVLVIGDRITKIGVVGEVEAPEGVLVIDAQGKTLMPGLIDAHIHLHDETELAAYLAHGVTGVRNMSGYPFHLRLIAQKTKGQLIAPDLLTTGPILNSHGPNAVILQTTVNTAEEARFAVRKQHQSGYRHVKVYSNLTPEAYAAILEESALLGMTVSGHSPEGDRTTGIPRKKPFEIPWESSLGKGLTTLEHIETIVWHGLRDDLSPEKMAVLAKTLAQSGEAVTPTLIAHQRLVLIAQSKGAYLTRPGSDMINPLVTWFASGAQKFWSQMDASVYEAPHAKFFLQATALLHQAGVPLLTGTDSGSFGIVPGESVARELELLVTAGLSPFEALTSVTRRNAELLGFEKTGQILPGYRANLVLLAKDPLTDVGVVEHPVGVMIDGYWLDQQKLAAMKDTARTSKATVFFRSLVRVVEMKLSA</sequence>
<name>A0ABT9I4V6_9GAMM</name>
<protein>
    <submittedName>
        <fullName evidence="3">Amidohydrolase family protein</fullName>
    </submittedName>
</protein>
<dbReference type="Gene3D" id="3.40.50.10910">
    <property type="entry name" value="Amidohydrolase"/>
    <property type="match status" value="1"/>
</dbReference>
<dbReference type="InterPro" id="IPR032466">
    <property type="entry name" value="Metal_Hydrolase"/>
</dbReference>
<dbReference type="Gene3D" id="3.30.110.90">
    <property type="entry name" value="Amidohydrolase"/>
    <property type="match status" value="1"/>
</dbReference>
<dbReference type="Proteomes" id="UP001231109">
    <property type="component" value="Unassembled WGS sequence"/>
</dbReference>
<dbReference type="PANTHER" id="PTHR43135:SF3">
    <property type="entry name" value="ALPHA-D-RIBOSE 1-METHYLPHOSPHONATE 5-TRIPHOSPHATE DIPHOSPHATASE"/>
    <property type="match status" value="1"/>
</dbReference>
<dbReference type="EMBL" id="JAPJDZ010000164">
    <property type="protein sequence ID" value="MDP5138447.1"/>
    <property type="molecule type" value="Genomic_DNA"/>
</dbReference>
<gene>
    <name evidence="3" type="ORF">ORJ04_21090</name>
</gene>
<proteinExistence type="predicted"/>
<reference evidence="3 4" key="1">
    <citation type="submission" date="2022-11" db="EMBL/GenBank/DDBJ databases">
        <title>Viruses from the air-sea interface of a natural surface slick.</title>
        <authorList>
            <person name="Rahlff J."/>
            <person name="Holmfeldt K."/>
        </authorList>
    </citation>
    <scope>NUCLEOTIDE SEQUENCE [LARGE SCALE GENOMIC DNA]</scope>
    <source>
        <strain evidence="3 4">SMS4</strain>
    </source>
</reference>
<evidence type="ECO:0000313" key="3">
    <source>
        <dbReference type="EMBL" id="MDP5138447.1"/>
    </source>
</evidence>
<evidence type="ECO:0000313" key="4">
    <source>
        <dbReference type="Proteomes" id="UP001231109"/>
    </source>
</evidence>
<dbReference type="Gene3D" id="1.20.58.520">
    <property type="entry name" value="Amidohydrolase"/>
    <property type="match status" value="1"/>
</dbReference>
<organism evidence="3 4">
    <name type="scientific">Rheinheimera baltica</name>
    <dbReference type="NCBI Taxonomy" id="67576"/>
    <lineage>
        <taxon>Bacteria</taxon>
        <taxon>Pseudomonadati</taxon>
        <taxon>Pseudomonadota</taxon>
        <taxon>Gammaproteobacteria</taxon>
        <taxon>Chromatiales</taxon>
        <taxon>Chromatiaceae</taxon>
        <taxon>Rheinheimera</taxon>
    </lineage>
</organism>
<dbReference type="SUPFAM" id="SSF51556">
    <property type="entry name" value="Metallo-dependent hydrolases"/>
    <property type="match status" value="1"/>
</dbReference>
<dbReference type="Pfam" id="PF01979">
    <property type="entry name" value="Amidohydro_1"/>
    <property type="match status" value="1"/>
</dbReference>
<evidence type="ECO:0000256" key="1">
    <source>
        <dbReference type="SAM" id="Phobius"/>
    </source>
</evidence>
<dbReference type="PANTHER" id="PTHR43135">
    <property type="entry name" value="ALPHA-D-RIBOSE 1-METHYLPHOSPHONATE 5-TRIPHOSPHATE DIPHOSPHATASE"/>
    <property type="match status" value="1"/>
</dbReference>
<dbReference type="InterPro" id="IPR011059">
    <property type="entry name" value="Metal-dep_hydrolase_composite"/>
</dbReference>
<dbReference type="InterPro" id="IPR051781">
    <property type="entry name" value="Metallo-dep_Hydrolase"/>
</dbReference>
<dbReference type="Gene3D" id="2.30.40.10">
    <property type="entry name" value="Urease, subunit C, domain 1"/>
    <property type="match status" value="1"/>
</dbReference>
<dbReference type="InterPro" id="IPR006680">
    <property type="entry name" value="Amidohydro-rel"/>
</dbReference>
<feature type="transmembrane region" description="Helical" evidence="1">
    <location>
        <begin position="12"/>
        <end position="32"/>
    </location>
</feature>
<evidence type="ECO:0000259" key="2">
    <source>
        <dbReference type="Pfam" id="PF01979"/>
    </source>
</evidence>
<keyword evidence="1" id="KW-0812">Transmembrane</keyword>
<accession>A0ABT9I4V6</accession>
<keyword evidence="1" id="KW-1133">Transmembrane helix</keyword>
<keyword evidence="1" id="KW-0472">Membrane</keyword>
<comment type="caution">
    <text evidence="3">The sequence shown here is derived from an EMBL/GenBank/DDBJ whole genome shotgun (WGS) entry which is preliminary data.</text>
</comment>
<feature type="domain" description="Amidohydrolase-related" evidence="2">
    <location>
        <begin position="103"/>
        <end position="454"/>
    </location>
</feature>
<dbReference type="SUPFAM" id="SSF51338">
    <property type="entry name" value="Composite domain of metallo-dependent hydrolases"/>
    <property type="match status" value="1"/>
</dbReference>
<keyword evidence="4" id="KW-1185">Reference proteome</keyword>
<dbReference type="RefSeq" id="WP_305977571.1">
    <property type="nucleotide sequence ID" value="NZ_JAPJDZ010000164.1"/>
</dbReference>